<dbReference type="PANTHER" id="PTHR31915:SF10">
    <property type="entry name" value="CALCIUM-BINDING AND COILED-COIL DOMAIN 2"/>
    <property type="match status" value="1"/>
</dbReference>
<dbReference type="Proteomes" id="UP000261420">
    <property type="component" value="Unplaced"/>
</dbReference>
<reference evidence="5" key="1">
    <citation type="submission" date="2025-05" db="UniProtKB">
        <authorList>
            <consortium name="Ensembl"/>
        </authorList>
    </citation>
    <scope>IDENTIFICATION</scope>
</reference>
<dbReference type="Gene3D" id="2.60.40.2840">
    <property type="match status" value="1"/>
</dbReference>
<organism evidence="5 6">
    <name type="scientific">Seriola dumerili</name>
    <name type="common">Greater amberjack</name>
    <name type="synonym">Caranx dumerili</name>
    <dbReference type="NCBI Taxonomy" id="41447"/>
    <lineage>
        <taxon>Eukaryota</taxon>
        <taxon>Metazoa</taxon>
        <taxon>Chordata</taxon>
        <taxon>Craniata</taxon>
        <taxon>Vertebrata</taxon>
        <taxon>Euteleostomi</taxon>
        <taxon>Actinopterygii</taxon>
        <taxon>Neopterygii</taxon>
        <taxon>Teleostei</taxon>
        <taxon>Neoteleostei</taxon>
        <taxon>Acanthomorphata</taxon>
        <taxon>Carangaria</taxon>
        <taxon>Carangiformes</taxon>
        <taxon>Carangidae</taxon>
        <taxon>Seriola</taxon>
    </lineage>
</organism>
<evidence type="ECO:0000259" key="4">
    <source>
        <dbReference type="Pfam" id="PF17751"/>
    </source>
</evidence>
<keyword evidence="6" id="KW-1185">Reference proteome</keyword>
<feature type="region of interest" description="Disordered" evidence="3">
    <location>
        <begin position="163"/>
        <end position="198"/>
    </location>
</feature>
<dbReference type="KEGG" id="sdu:111219974"/>
<dbReference type="STRING" id="41447.ENSSDUP00000012627"/>
<feature type="domain" description="SKICH" evidence="4">
    <location>
        <begin position="21"/>
        <end position="124"/>
    </location>
</feature>
<evidence type="ECO:0000313" key="6">
    <source>
        <dbReference type="Proteomes" id="UP000261420"/>
    </source>
</evidence>
<feature type="coiled-coil region" evidence="2">
    <location>
        <begin position="266"/>
        <end position="349"/>
    </location>
</feature>
<name>A0A3B4U2Q9_SERDU</name>
<evidence type="ECO:0000256" key="2">
    <source>
        <dbReference type="SAM" id="Coils"/>
    </source>
</evidence>
<evidence type="ECO:0000256" key="3">
    <source>
        <dbReference type="SAM" id="MobiDB-lite"/>
    </source>
</evidence>
<feature type="compositionally biased region" description="Basic and acidic residues" evidence="3">
    <location>
        <begin position="163"/>
        <end position="180"/>
    </location>
</feature>
<dbReference type="RefSeq" id="XP_022598585.1">
    <property type="nucleotide sequence ID" value="XM_022742864.1"/>
</dbReference>
<accession>A0A3B4U2Q9</accession>
<evidence type="ECO:0000256" key="1">
    <source>
        <dbReference type="ARBA" id="ARBA00023054"/>
    </source>
</evidence>
<dbReference type="GeneID" id="111219974"/>
<feature type="compositionally biased region" description="Basic and acidic residues" evidence="3">
    <location>
        <begin position="189"/>
        <end position="198"/>
    </location>
</feature>
<feature type="region of interest" description="Disordered" evidence="3">
    <location>
        <begin position="397"/>
        <end position="423"/>
    </location>
</feature>
<dbReference type="OMA" id="PFCFRNP"/>
<dbReference type="InterPro" id="IPR051002">
    <property type="entry name" value="UBA_autophagy_assoc_protein"/>
</dbReference>
<evidence type="ECO:0000313" key="5">
    <source>
        <dbReference type="Ensembl" id="ENSSDUP00000012627.1"/>
    </source>
</evidence>
<dbReference type="CTD" id="10241"/>
<sequence length="607" mass="70295">MESPSEAAAADSSAARTYSQVVFTDIPHSYPPSTPVTCRYSHTAVYQPNSRDWVGIFKVGWSTTKDYHTFVWAEPCQDVAGQQSVTMQAVFKEYYLPKDEIEFYQFCYVDSSGQVRGASTPFCFKTPEEQSMDSSQEDDFLIITTQVEQSNRQKAELQKELDQMREENESLKSALQKEQEQAAILKGQNEQKERERSQVVRDLDQIKEENGNLKSTLQQQRQEMDNLKEEMLVQATKQLEIQQQNETELRKLSQSLSFDRASSQNETHAQEKYDRAVMKINQLKEEHKELKEKIDIQSEEISKLNSKLREGERELVKTKDSIQILEVDLQSSKKENERLSAELQRLQGVAHNMDKVRQENQDLYRRLSQQETPQDTAEPDDELKVLCQTLARQLQDAEGKLESEKEESRNAKRRAEHLESEQGEIKKQLETVCSLSDQEQRKSNKYELQLREALEAIADKESIIEKQEHMMRLEIQEKEELTRENEKLVNDLEGLRRVYSDLHSAPPADSPHMQPDVASPAEDASLGPVWQQDTPDQSDDLYQPIGIAEQVEEQSLVCCHCQERFPGITQNELELHEQSHRVCPFCTMICDYMEQSVFEDHVYSHEV</sequence>
<proteinExistence type="predicted"/>
<keyword evidence="1 2" id="KW-0175">Coiled coil</keyword>
<dbReference type="GeneTree" id="ENSGT00950000183025"/>
<dbReference type="Pfam" id="PF17751">
    <property type="entry name" value="SKICH"/>
    <property type="match status" value="1"/>
</dbReference>
<dbReference type="InterPro" id="IPR041611">
    <property type="entry name" value="SKICH"/>
</dbReference>
<dbReference type="Ensembl" id="ENSSDUT00000012853.1">
    <property type="protein sequence ID" value="ENSSDUP00000012627.1"/>
    <property type="gene ID" value="ENSSDUG00000009198.1"/>
</dbReference>
<dbReference type="AlphaFoldDB" id="A0A3B4U2Q9"/>
<feature type="region of interest" description="Disordered" evidence="3">
    <location>
        <begin position="502"/>
        <end position="538"/>
    </location>
</feature>
<dbReference type="PANTHER" id="PTHR31915">
    <property type="entry name" value="SKICH DOMAIN-CONTAINING PROTEIN"/>
    <property type="match status" value="1"/>
</dbReference>
<dbReference type="Ensembl" id="ENSSDUT00000012895.1">
    <property type="protein sequence ID" value="ENSSDUP00000012667.1"/>
    <property type="gene ID" value="ENSSDUG00000009198.1"/>
</dbReference>
<protein>
    <submittedName>
        <fullName evidence="5">Calcium binding and coiled-coil domain 2</fullName>
    </submittedName>
</protein>
<feature type="compositionally biased region" description="Basic and acidic residues" evidence="3">
    <location>
        <begin position="397"/>
        <end position="410"/>
    </location>
</feature>